<name>A0AB36EMF4_AGRTU</name>
<dbReference type="EMBL" id="LXKT01000027">
    <property type="protein sequence ID" value="OCJ33475.1"/>
    <property type="molecule type" value="Genomic_DNA"/>
</dbReference>
<dbReference type="AlphaFoldDB" id="A0AB36EMF4"/>
<comment type="caution">
    <text evidence="1">The sequence shown here is derived from an EMBL/GenBank/DDBJ whole genome shotgun (WGS) entry which is preliminary data.</text>
</comment>
<evidence type="ECO:0000313" key="2">
    <source>
        <dbReference type="Proteomes" id="UP000093451"/>
    </source>
</evidence>
<protein>
    <submittedName>
        <fullName evidence="1">Uncharacterized protein</fullName>
    </submittedName>
</protein>
<dbReference type="RefSeq" id="WP_065688840.1">
    <property type="nucleotide sequence ID" value="NZ_LXKT01000027.1"/>
</dbReference>
<accession>A0AB36EMF4</accession>
<sequence>MENIESIILEIMEQDSSSFISFKDDYSDKANPDRLVGIRSEDLTPTERNVFLLAGFIPVKIAVGYSIEHSTSPRIGKTVFVRSCRRDRAEFLVKKPNDEQLAVLKDAFNYNSFVLFNSDQYVVFDIDNQRTYSKVFKNVEAETDLVCQFFTGKFVSTKPVGTVEHLRRAA</sequence>
<gene>
    <name evidence="1" type="ORF">A6U91_18770</name>
</gene>
<proteinExistence type="predicted"/>
<dbReference type="Proteomes" id="UP000093451">
    <property type="component" value="Unassembled WGS sequence"/>
</dbReference>
<organism evidence="1 2">
    <name type="scientific">Agrobacterium tumefaciens</name>
    <dbReference type="NCBI Taxonomy" id="358"/>
    <lineage>
        <taxon>Bacteria</taxon>
        <taxon>Pseudomonadati</taxon>
        <taxon>Pseudomonadota</taxon>
        <taxon>Alphaproteobacteria</taxon>
        <taxon>Hyphomicrobiales</taxon>
        <taxon>Rhizobiaceae</taxon>
        <taxon>Rhizobium/Agrobacterium group</taxon>
        <taxon>Agrobacterium</taxon>
        <taxon>Agrobacterium tumefaciens complex</taxon>
    </lineage>
</organism>
<reference evidence="1 2" key="1">
    <citation type="journal article" date="2016" name="PeerJ">
        <title>Gall-ID: tools for genotyping gall-causing phytopathogenic bacteria.</title>
        <authorList>
            <person name="Davis E.W.II."/>
            <person name="Weisberg A.J."/>
            <person name="Tabima J.F."/>
            <person name="Grunwald N.J."/>
            <person name="Chang J.H."/>
        </authorList>
    </citation>
    <scope>NUCLEOTIDE SEQUENCE [LARGE SCALE GENOMIC DNA]</scope>
    <source>
        <strain evidence="1 2">N2/73</strain>
    </source>
</reference>
<evidence type="ECO:0000313" key="1">
    <source>
        <dbReference type="EMBL" id="OCJ33475.1"/>
    </source>
</evidence>